<dbReference type="EMBL" id="CP136895">
    <property type="protein sequence ID" value="WOL11132.1"/>
    <property type="molecule type" value="Genomic_DNA"/>
</dbReference>
<evidence type="ECO:0000259" key="5">
    <source>
        <dbReference type="PROSITE" id="PS50966"/>
    </source>
</evidence>
<dbReference type="Pfam" id="PF04434">
    <property type="entry name" value="SWIM"/>
    <property type="match status" value="1"/>
</dbReference>
<keyword evidence="1" id="KW-0479">Metal-binding</keyword>
<evidence type="ECO:0000256" key="4">
    <source>
        <dbReference type="PROSITE-ProRule" id="PRU00325"/>
    </source>
</evidence>
<dbReference type="AlphaFoldDB" id="A0AAQ3KSH5"/>
<evidence type="ECO:0000256" key="3">
    <source>
        <dbReference type="ARBA" id="ARBA00022833"/>
    </source>
</evidence>
<protein>
    <recommendedName>
        <fullName evidence="5">SWIM-type domain-containing protein</fullName>
    </recommendedName>
</protein>
<name>A0AAQ3KSH5_9LILI</name>
<evidence type="ECO:0000256" key="1">
    <source>
        <dbReference type="ARBA" id="ARBA00022723"/>
    </source>
</evidence>
<dbReference type="GO" id="GO:0008270">
    <property type="term" value="F:zinc ion binding"/>
    <property type="evidence" value="ECO:0007669"/>
    <property type="project" value="UniProtKB-KW"/>
</dbReference>
<dbReference type="InterPro" id="IPR006564">
    <property type="entry name" value="Znf_PMZ"/>
</dbReference>
<evidence type="ECO:0000313" key="7">
    <source>
        <dbReference type="Proteomes" id="UP001327560"/>
    </source>
</evidence>
<keyword evidence="7" id="KW-1185">Reference proteome</keyword>
<keyword evidence="2 4" id="KW-0863">Zinc-finger</keyword>
<dbReference type="PANTHER" id="PTHR31973">
    <property type="entry name" value="POLYPROTEIN, PUTATIVE-RELATED"/>
    <property type="match status" value="1"/>
</dbReference>
<dbReference type="InterPro" id="IPR007527">
    <property type="entry name" value="Znf_SWIM"/>
</dbReference>
<proteinExistence type="predicted"/>
<keyword evidence="3" id="KW-0862">Zinc</keyword>
<evidence type="ECO:0000256" key="2">
    <source>
        <dbReference type="ARBA" id="ARBA00022771"/>
    </source>
</evidence>
<sequence length="208" mass="24466">MDSFKVLDPSLAWMEIDQGYGLTLISDQQKTRGKPSIDILEDIRRMLMARMQDKRELILKSNDTICPNIRKKLKENNKKIRYFHVTLAGNMKFEVQELDKTNVVNLMGRTCSCQHWDLFGIPCKHVISCISWLKEEPNQYIDNYSKRDAYLKTYELLLQPLTVKDTWPEVKGPHVLPPPVRRCSVGQRKKEEETCMKMIVERDYLEET</sequence>
<accession>A0AAQ3KSH5</accession>
<dbReference type="SMART" id="SM00575">
    <property type="entry name" value="ZnF_PMZ"/>
    <property type="match status" value="1"/>
</dbReference>
<organism evidence="6 7">
    <name type="scientific">Canna indica</name>
    <name type="common">Indian-shot</name>
    <dbReference type="NCBI Taxonomy" id="4628"/>
    <lineage>
        <taxon>Eukaryota</taxon>
        <taxon>Viridiplantae</taxon>
        <taxon>Streptophyta</taxon>
        <taxon>Embryophyta</taxon>
        <taxon>Tracheophyta</taxon>
        <taxon>Spermatophyta</taxon>
        <taxon>Magnoliopsida</taxon>
        <taxon>Liliopsida</taxon>
        <taxon>Zingiberales</taxon>
        <taxon>Cannaceae</taxon>
        <taxon>Canna</taxon>
    </lineage>
</organism>
<dbReference type="Proteomes" id="UP001327560">
    <property type="component" value="Chromosome 6"/>
</dbReference>
<dbReference type="PANTHER" id="PTHR31973:SF187">
    <property type="entry name" value="MUTATOR TRANSPOSASE MUDRA PROTEIN"/>
    <property type="match status" value="1"/>
</dbReference>
<reference evidence="6 7" key="1">
    <citation type="submission" date="2023-10" db="EMBL/GenBank/DDBJ databases">
        <title>Chromosome-scale genome assembly provides insights into flower coloration mechanisms of Canna indica.</title>
        <authorList>
            <person name="Li C."/>
        </authorList>
    </citation>
    <scope>NUCLEOTIDE SEQUENCE [LARGE SCALE GENOMIC DNA]</scope>
    <source>
        <tissue evidence="6">Flower</tissue>
    </source>
</reference>
<dbReference type="PROSITE" id="PS50966">
    <property type="entry name" value="ZF_SWIM"/>
    <property type="match status" value="1"/>
</dbReference>
<gene>
    <name evidence="6" type="ORF">Cni_G19893</name>
</gene>
<feature type="domain" description="SWIM-type" evidence="5">
    <location>
        <begin position="93"/>
        <end position="134"/>
    </location>
</feature>
<evidence type="ECO:0000313" key="6">
    <source>
        <dbReference type="EMBL" id="WOL11132.1"/>
    </source>
</evidence>